<dbReference type="CDD" id="cd04301">
    <property type="entry name" value="NAT_SF"/>
    <property type="match status" value="1"/>
</dbReference>
<dbReference type="Pfam" id="PF00583">
    <property type="entry name" value="Acetyltransf_1"/>
    <property type="match status" value="1"/>
</dbReference>
<dbReference type="PANTHER" id="PTHR43233:SF1">
    <property type="entry name" value="FAMILY N-ACETYLTRANSFERASE, PUTATIVE (AFU_ORTHOLOGUE AFUA_6G03350)-RELATED"/>
    <property type="match status" value="1"/>
</dbReference>
<feature type="domain" description="N-acetyltransferase" evidence="1">
    <location>
        <begin position="12"/>
        <end position="159"/>
    </location>
</feature>
<evidence type="ECO:0000313" key="2">
    <source>
        <dbReference type="EMBL" id="PWN92777.1"/>
    </source>
</evidence>
<dbReference type="RefSeq" id="XP_025379975.1">
    <property type="nucleotide sequence ID" value="XM_025520254.1"/>
</dbReference>
<evidence type="ECO:0000259" key="1">
    <source>
        <dbReference type="PROSITE" id="PS51186"/>
    </source>
</evidence>
<keyword evidence="3" id="KW-1185">Reference proteome</keyword>
<dbReference type="AlphaFoldDB" id="A0A316YTN6"/>
<dbReference type="GO" id="GO:0016747">
    <property type="term" value="F:acyltransferase activity, transferring groups other than amino-acyl groups"/>
    <property type="evidence" value="ECO:0007669"/>
    <property type="project" value="InterPro"/>
</dbReference>
<dbReference type="GeneID" id="37042170"/>
<dbReference type="InterPro" id="IPR053144">
    <property type="entry name" value="Acetyltransferase_Butenolide"/>
</dbReference>
<protein>
    <recommendedName>
        <fullName evidence="1">N-acetyltransferase domain-containing protein</fullName>
    </recommendedName>
</protein>
<dbReference type="EMBL" id="KZ819634">
    <property type="protein sequence ID" value="PWN92777.1"/>
    <property type="molecule type" value="Genomic_DNA"/>
</dbReference>
<dbReference type="STRING" id="215250.A0A316YTN6"/>
<dbReference type="OrthoDB" id="10039976at2759"/>
<dbReference type="PANTHER" id="PTHR43233">
    <property type="entry name" value="FAMILY N-ACETYLTRANSFERASE, PUTATIVE (AFU_ORTHOLOGUE AFUA_6G03350)-RELATED"/>
    <property type="match status" value="1"/>
</dbReference>
<dbReference type="InterPro" id="IPR000182">
    <property type="entry name" value="GNAT_dom"/>
</dbReference>
<dbReference type="Proteomes" id="UP000245768">
    <property type="component" value="Unassembled WGS sequence"/>
</dbReference>
<sequence>MAKLPQPFDDYIVDTDKAHFDYDAAWDWLHNHAYWGKTRTRPEMDVQFDNSFMVFGLFDRDGKMVGAARAIGEPNLAYLSDVYILESVQGKGLGKAFLGFVLNAEGRKKWSWVCHASRMKDWYVKYFDFYDIGETQRMTDQGLNHMLERVGKIVYPEEV</sequence>
<dbReference type="InterPro" id="IPR016181">
    <property type="entry name" value="Acyl_CoA_acyltransferase"/>
</dbReference>
<proteinExistence type="predicted"/>
<reference evidence="2 3" key="1">
    <citation type="journal article" date="2018" name="Mol. Biol. Evol.">
        <title>Broad Genomic Sampling Reveals a Smut Pathogenic Ancestry of the Fungal Clade Ustilaginomycotina.</title>
        <authorList>
            <person name="Kijpornyongpan T."/>
            <person name="Mondo S.J."/>
            <person name="Barry K."/>
            <person name="Sandor L."/>
            <person name="Lee J."/>
            <person name="Lipzen A."/>
            <person name="Pangilinan J."/>
            <person name="LaButti K."/>
            <person name="Hainaut M."/>
            <person name="Henrissat B."/>
            <person name="Grigoriev I.V."/>
            <person name="Spatafora J.W."/>
            <person name="Aime M.C."/>
        </authorList>
    </citation>
    <scope>NUCLEOTIDE SEQUENCE [LARGE SCALE GENOMIC DNA]</scope>
    <source>
        <strain evidence="2 3">MCA 4198</strain>
    </source>
</reference>
<dbReference type="PROSITE" id="PS51186">
    <property type="entry name" value="GNAT"/>
    <property type="match status" value="1"/>
</dbReference>
<dbReference type="InParanoid" id="A0A316YTN6"/>
<evidence type="ECO:0000313" key="3">
    <source>
        <dbReference type="Proteomes" id="UP000245768"/>
    </source>
</evidence>
<accession>A0A316YTN6</accession>
<dbReference type="SUPFAM" id="SSF55729">
    <property type="entry name" value="Acyl-CoA N-acyltransferases (Nat)"/>
    <property type="match status" value="1"/>
</dbReference>
<dbReference type="Gene3D" id="3.40.630.30">
    <property type="match status" value="1"/>
</dbReference>
<organism evidence="2 3">
    <name type="scientific">Acaromyces ingoldii</name>
    <dbReference type="NCBI Taxonomy" id="215250"/>
    <lineage>
        <taxon>Eukaryota</taxon>
        <taxon>Fungi</taxon>
        <taxon>Dikarya</taxon>
        <taxon>Basidiomycota</taxon>
        <taxon>Ustilaginomycotina</taxon>
        <taxon>Exobasidiomycetes</taxon>
        <taxon>Exobasidiales</taxon>
        <taxon>Cryptobasidiaceae</taxon>
        <taxon>Acaromyces</taxon>
    </lineage>
</organism>
<gene>
    <name evidence="2" type="ORF">FA10DRAFT_263530</name>
</gene>
<name>A0A316YTN6_9BASI</name>